<dbReference type="PROSITE" id="PS51257">
    <property type="entry name" value="PROKAR_LIPOPROTEIN"/>
    <property type="match status" value="1"/>
</dbReference>
<evidence type="ECO:0000313" key="2">
    <source>
        <dbReference type="EMBL" id="AKB82743.1"/>
    </source>
</evidence>
<keyword evidence="1" id="KW-0472">Membrane</keyword>
<evidence type="ECO:0000256" key="1">
    <source>
        <dbReference type="SAM" id="Phobius"/>
    </source>
</evidence>
<accession>A0A0E3SNH3</accession>
<keyword evidence="3" id="KW-1185">Reference proteome</keyword>
<name>A0A0E3SNH3_METBA</name>
<sequence>MKMRTKIVFMLLALLVVLVSGCMEQKKEIVIDKPGNISNYEFEIFQNESGNQTLANTTTYYLMKNDTKVQVVNMVVNTSKLEIYPPDILDGGSDETPIQNFVQLVSPTNETVPNPQTFQELSNRNETSAINYTLTQEVIQGMKVINLEFKEPVTGFVAYTLRNSGNQRFTFVKHDSEFIRVVLPEGYVTGNRVFGIARPEPSSVTYDEKGRQTLLWISSKMGDREKTIQVKYYIQSAPLLFSAAIIALLCGVGLVLLHYVKSKKELEAVRGILDLEKEYERKQRKRK</sequence>
<keyword evidence="1" id="KW-0812">Transmembrane</keyword>
<feature type="transmembrane region" description="Helical" evidence="1">
    <location>
        <begin position="239"/>
        <end position="260"/>
    </location>
</feature>
<dbReference type="HOGENOM" id="CLU_971863_0_0_2"/>
<dbReference type="KEGG" id="mbak:MSBR3_2165"/>
<dbReference type="EMBL" id="CP009517">
    <property type="protein sequence ID" value="AKB82743.1"/>
    <property type="molecule type" value="Genomic_DNA"/>
</dbReference>
<dbReference type="STRING" id="1434107.MSBR3_2165"/>
<keyword evidence="1" id="KW-1133">Transmembrane helix</keyword>
<organism evidence="2 3">
    <name type="scientific">Methanosarcina barkeri 3</name>
    <dbReference type="NCBI Taxonomy" id="1434107"/>
    <lineage>
        <taxon>Archaea</taxon>
        <taxon>Methanobacteriati</taxon>
        <taxon>Methanobacteriota</taxon>
        <taxon>Stenosarchaea group</taxon>
        <taxon>Methanomicrobia</taxon>
        <taxon>Methanosarcinales</taxon>
        <taxon>Methanosarcinaceae</taxon>
        <taxon>Methanosarcina</taxon>
    </lineage>
</organism>
<dbReference type="OrthoDB" id="147790at2157"/>
<dbReference type="InterPro" id="IPR043826">
    <property type="entry name" value="DUF5803"/>
</dbReference>
<dbReference type="PATRIC" id="fig|1434107.4.peg.2752"/>
<dbReference type="AlphaFoldDB" id="A0A0E3SNH3"/>
<gene>
    <name evidence="2" type="ORF">MSBR3_2165</name>
</gene>
<reference evidence="2" key="1">
    <citation type="submission" date="2014-07" db="EMBL/GenBank/DDBJ databases">
        <title>Methanogenic archaea and the global carbon cycle.</title>
        <authorList>
            <person name="Henriksen J.R."/>
            <person name="Luke J."/>
            <person name="Reinhart S."/>
            <person name="Benedict M.N."/>
            <person name="Youngblut N.D."/>
            <person name="Metcalf M.E."/>
            <person name="Whitaker R.J."/>
            <person name="Metcalf W.W."/>
        </authorList>
    </citation>
    <scope>NUCLEOTIDE SEQUENCE [LARGE SCALE GENOMIC DNA]</scope>
    <source>
        <strain evidence="2">3</strain>
    </source>
</reference>
<protein>
    <submittedName>
        <fullName evidence="2">Uncharacterized protein</fullName>
    </submittedName>
</protein>
<proteinExistence type="predicted"/>
<evidence type="ECO:0000313" key="3">
    <source>
        <dbReference type="Proteomes" id="UP000033066"/>
    </source>
</evidence>
<dbReference type="Pfam" id="PF19119">
    <property type="entry name" value="DUF5803"/>
    <property type="match status" value="1"/>
</dbReference>
<dbReference type="Proteomes" id="UP000033066">
    <property type="component" value="Chromosome"/>
</dbReference>